<dbReference type="EMBL" id="CAXAMN010023962">
    <property type="protein sequence ID" value="CAK9082773.1"/>
    <property type="molecule type" value="Genomic_DNA"/>
</dbReference>
<dbReference type="SUPFAM" id="SSF53474">
    <property type="entry name" value="alpha/beta-Hydrolases"/>
    <property type="match status" value="1"/>
</dbReference>
<proteinExistence type="predicted"/>
<comment type="caution">
    <text evidence="3">The sequence shown here is derived from an EMBL/GenBank/DDBJ whole genome shotgun (WGS) entry which is preliminary data.</text>
</comment>
<dbReference type="InterPro" id="IPR013094">
    <property type="entry name" value="AB_hydrolase_3"/>
</dbReference>
<dbReference type="Gene3D" id="3.40.50.1820">
    <property type="entry name" value="alpha/beta hydrolase"/>
    <property type="match status" value="1"/>
</dbReference>
<evidence type="ECO:0000256" key="1">
    <source>
        <dbReference type="ARBA" id="ARBA00022801"/>
    </source>
</evidence>
<protein>
    <recommendedName>
        <fullName evidence="2">Alpha/beta hydrolase fold-3 domain-containing protein</fullName>
    </recommendedName>
</protein>
<dbReference type="Proteomes" id="UP001642484">
    <property type="component" value="Unassembled WGS sequence"/>
</dbReference>
<gene>
    <name evidence="3" type="ORF">CCMP2556_LOCUS40406</name>
</gene>
<accession>A0ABP0Q4G0</accession>
<evidence type="ECO:0000259" key="2">
    <source>
        <dbReference type="Pfam" id="PF07859"/>
    </source>
</evidence>
<dbReference type="PANTHER" id="PTHR48081">
    <property type="entry name" value="AB HYDROLASE SUPERFAMILY PROTEIN C4A8.06C"/>
    <property type="match status" value="1"/>
</dbReference>
<name>A0ABP0Q4G0_9DINO</name>
<keyword evidence="4" id="KW-1185">Reference proteome</keyword>
<dbReference type="InterPro" id="IPR029058">
    <property type="entry name" value="AB_hydrolase_fold"/>
</dbReference>
<evidence type="ECO:0000313" key="3">
    <source>
        <dbReference type="EMBL" id="CAK9082773.1"/>
    </source>
</evidence>
<organism evidence="3 4">
    <name type="scientific">Durusdinium trenchii</name>
    <dbReference type="NCBI Taxonomy" id="1381693"/>
    <lineage>
        <taxon>Eukaryota</taxon>
        <taxon>Sar</taxon>
        <taxon>Alveolata</taxon>
        <taxon>Dinophyceae</taxon>
        <taxon>Suessiales</taxon>
        <taxon>Symbiodiniaceae</taxon>
        <taxon>Durusdinium</taxon>
    </lineage>
</organism>
<keyword evidence="1" id="KW-0378">Hydrolase</keyword>
<reference evidence="3 4" key="1">
    <citation type="submission" date="2024-02" db="EMBL/GenBank/DDBJ databases">
        <authorList>
            <person name="Chen Y."/>
            <person name="Shah S."/>
            <person name="Dougan E. K."/>
            <person name="Thang M."/>
            <person name="Chan C."/>
        </authorList>
    </citation>
    <scope>NUCLEOTIDE SEQUENCE [LARGE SCALE GENOMIC DNA]</scope>
</reference>
<dbReference type="InterPro" id="IPR050300">
    <property type="entry name" value="GDXG_lipolytic_enzyme"/>
</dbReference>
<dbReference type="Pfam" id="PF07859">
    <property type="entry name" value="Abhydrolase_3"/>
    <property type="match status" value="1"/>
</dbReference>
<dbReference type="PANTHER" id="PTHR48081:SF8">
    <property type="entry name" value="ALPHA_BETA HYDROLASE FOLD-3 DOMAIN-CONTAINING PROTEIN-RELATED"/>
    <property type="match status" value="1"/>
</dbReference>
<feature type="domain" description="Alpha/beta hydrolase fold-3" evidence="2">
    <location>
        <begin position="66"/>
        <end position="212"/>
    </location>
</feature>
<evidence type="ECO:0000313" key="4">
    <source>
        <dbReference type="Proteomes" id="UP001642484"/>
    </source>
</evidence>
<sequence length="255" mass="27531">MSQCPLDGVLPPRSAILWLPGGAFLLRVPTCPIFAQRIWSALLAAELPRLPGILELRYTLPADADTTLVQVQDALRYLRNEGYEKVILAGDSAGGYLSLRALLEGSEGVVGALAICPWLDLALSAPSLQRNRSFCFLSPSWLQVGRERFLQRLSSSPSKGLELARKFSLTQLTELQRLKLSKLQQTGGSSPVLLVAGELDALCDDASALAAVSPGLVQSVEVAGFHDALLLPLLGHPSHALAYEKMAIWALKLLR</sequence>